<dbReference type="Proteomes" id="UP001208570">
    <property type="component" value="Unassembled WGS sequence"/>
</dbReference>
<name>A0AAD9MKB8_9ANNE</name>
<keyword evidence="2" id="KW-1185">Reference proteome</keyword>
<dbReference type="EMBL" id="JAODUP010002642">
    <property type="protein sequence ID" value="KAK2138667.1"/>
    <property type="molecule type" value="Genomic_DNA"/>
</dbReference>
<evidence type="ECO:0000313" key="2">
    <source>
        <dbReference type="Proteomes" id="UP001208570"/>
    </source>
</evidence>
<accession>A0AAD9MKB8</accession>
<reference evidence="1" key="1">
    <citation type="journal article" date="2023" name="Mol. Biol. Evol.">
        <title>Third-Generation Sequencing Reveals the Adaptive Role of the Epigenome in Three Deep-Sea Polychaetes.</title>
        <authorList>
            <person name="Perez M."/>
            <person name="Aroh O."/>
            <person name="Sun Y."/>
            <person name="Lan Y."/>
            <person name="Juniper S.K."/>
            <person name="Young C.R."/>
            <person name="Angers B."/>
            <person name="Qian P.Y."/>
        </authorList>
    </citation>
    <scope>NUCLEOTIDE SEQUENCE</scope>
    <source>
        <strain evidence="1">P08H-3</strain>
    </source>
</reference>
<comment type="caution">
    <text evidence="1">The sequence shown here is derived from an EMBL/GenBank/DDBJ whole genome shotgun (WGS) entry which is preliminary data.</text>
</comment>
<organism evidence="1 2">
    <name type="scientific">Paralvinella palmiformis</name>
    <dbReference type="NCBI Taxonomy" id="53620"/>
    <lineage>
        <taxon>Eukaryota</taxon>
        <taxon>Metazoa</taxon>
        <taxon>Spiralia</taxon>
        <taxon>Lophotrochozoa</taxon>
        <taxon>Annelida</taxon>
        <taxon>Polychaeta</taxon>
        <taxon>Sedentaria</taxon>
        <taxon>Canalipalpata</taxon>
        <taxon>Terebellida</taxon>
        <taxon>Terebelliformia</taxon>
        <taxon>Alvinellidae</taxon>
        <taxon>Paralvinella</taxon>
    </lineage>
</organism>
<gene>
    <name evidence="1" type="ORF">LSH36_2520g00005</name>
</gene>
<dbReference type="AlphaFoldDB" id="A0AAD9MKB8"/>
<proteinExistence type="predicted"/>
<protein>
    <submittedName>
        <fullName evidence="1">Uncharacterized protein</fullName>
    </submittedName>
</protein>
<sequence length="264" mass="29216">MMATRSKRAGPGACGRSTPFVRWVGRPGAARCDREAQRTTRAAADVVVERRRAVRASPVVARLACLCFFCVFESVTAERRRGSFALVCATKGRHIEHRFLERILRSRSLPRPRLSQGRWTFIACASASWRSVSIAVSEGVACASSQVLRVRLRCSLLLMSASVTRRLPRTFVGTGVSVSTVPQFGVSYGVCRATTFLFSDSIVHLNSGTTANLTYHKRRKETNQIPPVTRVKREEPSAESPALSAAEMWRLRRPMRFGPASESS</sequence>
<evidence type="ECO:0000313" key="1">
    <source>
        <dbReference type="EMBL" id="KAK2138667.1"/>
    </source>
</evidence>